<feature type="region of interest" description="Disordered" evidence="1">
    <location>
        <begin position="147"/>
        <end position="220"/>
    </location>
</feature>
<feature type="region of interest" description="Disordered" evidence="1">
    <location>
        <begin position="78"/>
        <end position="98"/>
    </location>
</feature>
<dbReference type="KEGG" id="bdr:109579407"/>
<reference evidence="3" key="1">
    <citation type="submission" date="2025-08" db="UniProtKB">
        <authorList>
            <consortium name="RefSeq"/>
        </authorList>
    </citation>
    <scope>IDENTIFICATION</scope>
    <source>
        <tissue evidence="3">Adult</tissue>
    </source>
</reference>
<feature type="region of interest" description="Disordered" evidence="1">
    <location>
        <begin position="1"/>
        <end position="31"/>
    </location>
</feature>
<dbReference type="InterPro" id="IPR016024">
    <property type="entry name" value="ARM-type_fold"/>
</dbReference>
<feature type="region of interest" description="Disordered" evidence="1">
    <location>
        <begin position="239"/>
        <end position="264"/>
    </location>
</feature>
<feature type="compositionally biased region" description="Basic and acidic residues" evidence="1">
    <location>
        <begin position="9"/>
        <end position="20"/>
    </location>
</feature>
<feature type="compositionally biased region" description="Polar residues" evidence="1">
    <location>
        <begin position="253"/>
        <end position="264"/>
    </location>
</feature>
<organism evidence="2 3">
    <name type="scientific">Bactrocera dorsalis</name>
    <name type="common">Oriental fruit fly</name>
    <name type="synonym">Dacus dorsalis</name>
    <dbReference type="NCBI Taxonomy" id="27457"/>
    <lineage>
        <taxon>Eukaryota</taxon>
        <taxon>Metazoa</taxon>
        <taxon>Ecdysozoa</taxon>
        <taxon>Arthropoda</taxon>
        <taxon>Hexapoda</taxon>
        <taxon>Insecta</taxon>
        <taxon>Pterygota</taxon>
        <taxon>Neoptera</taxon>
        <taxon>Endopterygota</taxon>
        <taxon>Diptera</taxon>
        <taxon>Brachycera</taxon>
        <taxon>Muscomorpha</taxon>
        <taxon>Tephritoidea</taxon>
        <taxon>Tephritidae</taxon>
        <taxon>Bactrocera</taxon>
        <taxon>Bactrocera</taxon>
    </lineage>
</organism>
<feature type="compositionally biased region" description="Acidic residues" evidence="1">
    <location>
        <begin position="1006"/>
        <end position="1024"/>
    </location>
</feature>
<dbReference type="OrthoDB" id="247006at2759"/>
<protein>
    <submittedName>
        <fullName evidence="3">Armadillo repeat-containing protein 2</fullName>
    </submittedName>
</protein>
<evidence type="ECO:0000256" key="1">
    <source>
        <dbReference type="SAM" id="MobiDB-lite"/>
    </source>
</evidence>
<keyword evidence="2" id="KW-1185">Reference proteome</keyword>
<dbReference type="SUPFAM" id="SSF48371">
    <property type="entry name" value="ARM repeat"/>
    <property type="match status" value="1"/>
</dbReference>
<feature type="compositionally biased region" description="Basic and acidic residues" evidence="1">
    <location>
        <begin position="239"/>
        <end position="251"/>
    </location>
</feature>
<evidence type="ECO:0000313" key="3">
    <source>
        <dbReference type="RefSeq" id="XP_019845076.2"/>
    </source>
</evidence>
<feature type="compositionally biased region" description="Basic and acidic residues" evidence="1">
    <location>
        <begin position="170"/>
        <end position="182"/>
    </location>
</feature>
<dbReference type="Gene3D" id="1.25.10.10">
    <property type="entry name" value="Leucine-rich Repeat Variant"/>
    <property type="match status" value="2"/>
</dbReference>
<dbReference type="GO" id="GO:0044782">
    <property type="term" value="P:cilium organization"/>
    <property type="evidence" value="ECO:0007669"/>
    <property type="project" value="TreeGrafter"/>
</dbReference>
<dbReference type="PANTHER" id="PTHR21356:SF1">
    <property type="entry name" value="ARMADILLO REPEAT-CONTAINING PROTEIN 2"/>
    <property type="match status" value="1"/>
</dbReference>
<dbReference type="InParanoid" id="A0A6J0RK05"/>
<gene>
    <name evidence="3" type="primary">LOC109579407</name>
</gene>
<dbReference type="PANTHER" id="PTHR21356">
    <property type="entry name" value="ARMADILLO REPEAT CONTAINING 2"/>
    <property type="match status" value="1"/>
</dbReference>
<dbReference type="GeneID" id="109579407"/>
<name>A0A6J0RK05_BACDO</name>
<dbReference type="InterPro" id="IPR038905">
    <property type="entry name" value="ARMC2"/>
</dbReference>
<accession>A0A6J0RK05</accession>
<sequence>MILLKKRRSQSESRKVEHSRKNAQSLDNRADDRLLQQEQQQIIQSFAFGDTTATNSLERRKTSAEMISEAKSILAEISSKASHSGSNGGGNNNSNRIGIGGVRVVSTRRPVTPREPGRALYGKVALAGRPPSAFSLRYLQNENQRHAPMTPSLEPIPVHQQEVNEPNGNDFEKEATEEEQAKRRTSRRSNSWDARCDVTEGTIGGGGGVGKGGANGQAKQMPRKLPALEVRGVALEAKQRSDAVTNRERFKNAQGSSENSSLDMSGSNTAINILCSRKFQQRNCHLLAQSPTEKLIGLLKEHAGLKECSEETVNHINSILAELYMRVRKNEKHYKRGFILGGLYGLVECSSPKILLGVARVVLALRVTGSNLTGACKLIFKVARNELNDQLFHDNDLLDLLIDGLGRASPLDDPEACIYGYGSIRFLTTSTGQERGAEVLMPSKDTNRNWTECLELPRKPATAPAPGTDTKQALEQSQQDRYQKLSKQNTLVERLARHGAVELMVLHLQILNEAGATQKLTGPPLHSLYQLSAALRALSDVRQTTHSFEKDLNATGCNEWSAEDVGTTRQQQSIQLELACPHLVRAAEVATGELEVQANIVRTLSVLSEDNDCCHVLVNYTARIGMLLGPCCEIFDNASEKLLSLFSRLGYILGNIMAKYDNARVQFYHNDVAMQYLLRVLELYSKEPLTLHNSLGDTVIDVLVKMIRVVANMSVNTEVGIGLGNMHNLGVIMLNLLNAITHMKAIQLKSDLQELLHATLGALHNLCFYQEQNSTPAQVLAAKGSLQCVLGDLATALYYALKTCRDDASQVETARVLGNLTRNDKARRYFCRNGGLTLVVKQLSAGAASQAYDFKACAIGVLVNLLGDAENRAPFMQHKGAELLYTLLAAALQEEDWFLATIICQALWNLLIDANNVADVCQEQVLDDVCDLLVDYLDEERLFEHSTRPDVIWEGFAVVATDLLERIQTSYDKQEQEEAEAEAEAEKQKQKLQQKSNVRSDKNNAGEEDDINEDEDDDVYIEEM</sequence>
<dbReference type="FunCoup" id="A0A6J0RK05">
    <property type="interactions" value="3"/>
</dbReference>
<feature type="compositionally biased region" description="Gly residues" evidence="1">
    <location>
        <begin position="202"/>
        <end position="215"/>
    </location>
</feature>
<dbReference type="RefSeq" id="XP_019845076.2">
    <property type="nucleotide sequence ID" value="XM_019989517.3"/>
</dbReference>
<dbReference type="Proteomes" id="UP001652620">
    <property type="component" value="Chromosome 4"/>
</dbReference>
<dbReference type="InterPro" id="IPR011989">
    <property type="entry name" value="ARM-like"/>
</dbReference>
<feature type="region of interest" description="Disordered" evidence="1">
    <location>
        <begin position="971"/>
        <end position="1024"/>
    </location>
</feature>
<proteinExistence type="predicted"/>
<dbReference type="AlphaFoldDB" id="A0A6J0RK05"/>
<evidence type="ECO:0000313" key="2">
    <source>
        <dbReference type="Proteomes" id="UP001652620"/>
    </source>
</evidence>